<comment type="subcellular location">
    <subcellularLocation>
        <location evidence="1">Cell membrane</location>
        <topology evidence="1">Peripheral membrane protein</topology>
        <orientation evidence="1">Cytoplasmic side</orientation>
    </subcellularLocation>
</comment>
<comment type="similarity">
    <text evidence="1">Belongs to the UPF0161 family.</text>
</comment>
<dbReference type="Pfam" id="PF01809">
    <property type="entry name" value="YidD"/>
    <property type="match status" value="1"/>
</dbReference>
<keyword evidence="1" id="KW-0472">Membrane</keyword>
<comment type="function">
    <text evidence="1">Could be involved in insertion of integral membrane proteins into the membrane.</text>
</comment>
<sequence length="85" mass="9747">MKFLQPAKGKIKRWKVIDKVGRMMVIFYQRCISPSLPPSCRFYPSCSEYSLQAIEKYGLAKGSWLGIRRILRCHSLHPGGYDPVG</sequence>
<dbReference type="NCBIfam" id="TIGR00278">
    <property type="entry name" value="membrane protein insertion efficiency factor YidD"/>
    <property type="match status" value="1"/>
</dbReference>
<evidence type="ECO:0000313" key="3">
    <source>
        <dbReference type="Proteomes" id="UP000316517"/>
    </source>
</evidence>
<name>A0A523TA58_UNCAE</name>
<organism evidence="2 3">
    <name type="scientific">Aerophobetes bacterium</name>
    <dbReference type="NCBI Taxonomy" id="2030807"/>
    <lineage>
        <taxon>Bacteria</taxon>
        <taxon>Candidatus Aerophobota</taxon>
    </lineage>
</organism>
<dbReference type="SMART" id="SM01234">
    <property type="entry name" value="Haemolytic"/>
    <property type="match status" value="1"/>
</dbReference>
<dbReference type="Proteomes" id="UP000316517">
    <property type="component" value="Unassembled WGS sequence"/>
</dbReference>
<dbReference type="EMBL" id="SOJT01000219">
    <property type="protein sequence ID" value="TET26849.1"/>
    <property type="molecule type" value="Genomic_DNA"/>
</dbReference>
<protein>
    <recommendedName>
        <fullName evidence="1">Putative membrane protein insertion efficiency factor</fullName>
    </recommendedName>
</protein>
<dbReference type="PANTHER" id="PTHR33383">
    <property type="entry name" value="MEMBRANE PROTEIN INSERTION EFFICIENCY FACTOR-RELATED"/>
    <property type="match status" value="1"/>
</dbReference>
<comment type="caution">
    <text evidence="2">The sequence shown here is derived from an EMBL/GenBank/DDBJ whole genome shotgun (WGS) entry which is preliminary data.</text>
</comment>
<dbReference type="InterPro" id="IPR002696">
    <property type="entry name" value="Membr_insert_effic_factor_YidD"/>
</dbReference>
<dbReference type="PANTHER" id="PTHR33383:SF1">
    <property type="entry name" value="MEMBRANE PROTEIN INSERTION EFFICIENCY FACTOR-RELATED"/>
    <property type="match status" value="1"/>
</dbReference>
<keyword evidence="1" id="KW-1003">Cell membrane</keyword>
<accession>A0A523TA58</accession>
<gene>
    <name evidence="2" type="primary">yidD</name>
    <name evidence="2" type="ORF">E3J68_04905</name>
</gene>
<dbReference type="AlphaFoldDB" id="A0A523TA58"/>
<dbReference type="GO" id="GO:0005886">
    <property type="term" value="C:plasma membrane"/>
    <property type="evidence" value="ECO:0007669"/>
    <property type="project" value="UniProtKB-SubCell"/>
</dbReference>
<evidence type="ECO:0000256" key="1">
    <source>
        <dbReference type="HAMAP-Rule" id="MF_00386"/>
    </source>
</evidence>
<proteinExistence type="inferred from homology"/>
<evidence type="ECO:0000313" key="2">
    <source>
        <dbReference type="EMBL" id="TET26849.1"/>
    </source>
</evidence>
<dbReference type="HAMAP" id="MF_00386">
    <property type="entry name" value="UPF0161_YidD"/>
    <property type="match status" value="1"/>
</dbReference>
<reference evidence="2 3" key="1">
    <citation type="submission" date="2019-03" db="EMBL/GenBank/DDBJ databases">
        <title>Metabolic potential of uncultured bacteria and archaea associated with petroleum seepage in deep-sea sediments.</title>
        <authorList>
            <person name="Dong X."/>
            <person name="Hubert C."/>
        </authorList>
    </citation>
    <scope>NUCLEOTIDE SEQUENCE [LARGE SCALE GENOMIC DNA]</scope>
    <source>
        <strain evidence="2">E44_bin3</strain>
    </source>
</reference>